<evidence type="ECO:0000313" key="2">
    <source>
        <dbReference type="Proteomes" id="UP000632273"/>
    </source>
</evidence>
<comment type="caution">
    <text evidence="1">The sequence shown here is derived from an EMBL/GenBank/DDBJ whole genome shotgun (WGS) entry which is preliminary data.</text>
</comment>
<organism evidence="1 2">
    <name type="scientific">Hymenobacter cavernae</name>
    <dbReference type="NCBI Taxonomy" id="2044852"/>
    <lineage>
        <taxon>Bacteria</taxon>
        <taxon>Pseudomonadati</taxon>
        <taxon>Bacteroidota</taxon>
        <taxon>Cytophagia</taxon>
        <taxon>Cytophagales</taxon>
        <taxon>Hymenobacteraceae</taxon>
        <taxon>Hymenobacter</taxon>
    </lineage>
</organism>
<dbReference type="Proteomes" id="UP000632273">
    <property type="component" value="Unassembled WGS sequence"/>
</dbReference>
<reference evidence="2" key="1">
    <citation type="journal article" date="2019" name="Int. J. Syst. Evol. Microbiol.">
        <title>The Global Catalogue of Microorganisms (GCM) 10K type strain sequencing project: providing services to taxonomists for standard genome sequencing and annotation.</title>
        <authorList>
            <consortium name="The Broad Institute Genomics Platform"/>
            <consortium name="The Broad Institute Genome Sequencing Center for Infectious Disease"/>
            <person name="Wu L."/>
            <person name="Ma J."/>
        </authorList>
    </citation>
    <scope>NUCLEOTIDE SEQUENCE [LARGE SCALE GENOMIC DNA]</scope>
    <source>
        <strain evidence="2">CGMCC 1.15197</strain>
    </source>
</reference>
<proteinExistence type="predicted"/>
<gene>
    <name evidence="1" type="ORF">GCM10011383_14030</name>
</gene>
<name>A0ABQ1TUX4_9BACT</name>
<dbReference type="RefSeq" id="WP_188812490.1">
    <property type="nucleotide sequence ID" value="NZ_BMHT01000002.1"/>
</dbReference>
<accession>A0ABQ1TUX4</accession>
<keyword evidence="2" id="KW-1185">Reference proteome</keyword>
<dbReference type="EMBL" id="BMHT01000002">
    <property type="protein sequence ID" value="GGF04147.1"/>
    <property type="molecule type" value="Genomic_DNA"/>
</dbReference>
<protein>
    <submittedName>
        <fullName evidence="1">Uncharacterized protein</fullName>
    </submittedName>
</protein>
<sequence length="150" mass="16982">MYDRQHLLEAALIAAYGSAAHPNYAFVTKALRQQPYQAIVAELRQQFSVEDITEPNYDVAFSYVVHAEREYGLQLSMVAKYFLLFPFGPNRTAEPLLETPRTEQEQRLFSVLHANSFMTLDEAILGQVTKLIGVESGQPLTFYEALFTTG</sequence>
<evidence type="ECO:0000313" key="1">
    <source>
        <dbReference type="EMBL" id="GGF04147.1"/>
    </source>
</evidence>